<dbReference type="GO" id="GO:0005730">
    <property type="term" value="C:nucleolus"/>
    <property type="evidence" value="ECO:0007669"/>
    <property type="project" value="UniProtKB-SubCell"/>
</dbReference>
<dbReference type="PANTHER" id="PTHR24006">
    <property type="entry name" value="UBIQUITIN CARBOXYL-TERMINAL HYDROLASE"/>
    <property type="match status" value="1"/>
</dbReference>
<dbReference type="GO" id="GO:0004843">
    <property type="term" value="F:cysteine-type deubiquitinase activity"/>
    <property type="evidence" value="ECO:0007669"/>
    <property type="project" value="UniProtKB-UniRule"/>
</dbReference>
<dbReference type="PROSITE" id="PS00973">
    <property type="entry name" value="USP_2"/>
    <property type="match status" value="1"/>
</dbReference>
<comment type="similarity">
    <text evidence="3 8">Belongs to the peptidase C19 family.</text>
</comment>
<feature type="compositionally biased region" description="Low complexity" evidence="9">
    <location>
        <begin position="18"/>
        <end position="40"/>
    </location>
</feature>
<evidence type="ECO:0000256" key="1">
    <source>
        <dbReference type="ARBA" id="ARBA00000707"/>
    </source>
</evidence>
<dbReference type="SUPFAM" id="SSF54001">
    <property type="entry name" value="Cysteine proteinases"/>
    <property type="match status" value="1"/>
</dbReference>
<accession>A0A6G1S759</accession>
<protein>
    <recommendedName>
        <fullName evidence="8">Ubiquitin carboxyl-terminal hydrolase</fullName>
        <ecNumber evidence="8">3.4.19.12</ecNumber>
    </recommendedName>
</protein>
<dbReference type="InterPro" id="IPR018200">
    <property type="entry name" value="USP_CS"/>
</dbReference>
<reference evidence="11" key="1">
    <citation type="submission" date="2018-10" db="EMBL/GenBank/DDBJ databases">
        <title>Transcriptome assembly of Aceria tosichella (Wheat curl mite) Type 2.</title>
        <authorList>
            <person name="Scully E.D."/>
            <person name="Geib S.M."/>
            <person name="Palmer N.A."/>
            <person name="Gupta A.K."/>
            <person name="Sarath G."/>
            <person name="Tatineni S."/>
        </authorList>
    </citation>
    <scope>NUCLEOTIDE SEQUENCE</scope>
    <source>
        <strain evidence="11">LincolnNE</strain>
    </source>
</reference>
<evidence type="ECO:0000259" key="10">
    <source>
        <dbReference type="PROSITE" id="PS50235"/>
    </source>
</evidence>
<evidence type="ECO:0000256" key="5">
    <source>
        <dbReference type="ARBA" id="ARBA00022786"/>
    </source>
</evidence>
<dbReference type="PROSITE" id="PS00972">
    <property type="entry name" value="USP_1"/>
    <property type="match status" value="1"/>
</dbReference>
<dbReference type="EMBL" id="GGYP01001002">
    <property type="protein sequence ID" value="MDE45773.1"/>
    <property type="molecule type" value="Transcribed_RNA"/>
</dbReference>
<keyword evidence="6 8" id="KW-0378">Hydrolase</keyword>
<dbReference type="Pfam" id="PF00443">
    <property type="entry name" value="UCH"/>
    <property type="match status" value="1"/>
</dbReference>
<dbReference type="GO" id="GO:0042981">
    <property type="term" value="P:regulation of apoptotic process"/>
    <property type="evidence" value="ECO:0007669"/>
    <property type="project" value="TreeGrafter"/>
</dbReference>
<feature type="region of interest" description="Disordered" evidence="9">
    <location>
        <begin position="18"/>
        <end position="41"/>
    </location>
</feature>
<keyword evidence="4 8" id="KW-0645">Protease</keyword>
<feature type="region of interest" description="Disordered" evidence="9">
    <location>
        <begin position="445"/>
        <end position="472"/>
    </location>
</feature>
<name>A0A6G1S759_9ACAR</name>
<dbReference type="AlphaFoldDB" id="A0A6G1S759"/>
<dbReference type="InterPro" id="IPR050164">
    <property type="entry name" value="Peptidase_C19"/>
</dbReference>
<dbReference type="GO" id="GO:0016579">
    <property type="term" value="P:protein deubiquitination"/>
    <property type="evidence" value="ECO:0007669"/>
    <property type="project" value="InterPro"/>
</dbReference>
<keyword evidence="5 8" id="KW-0833">Ubl conjugation pathway</keyword>
<evidence type="ECO:0000256" key="3">
    <source>
        <dbReference type="ARBA" id="ARBA00009085"/>
    </source>
</evidence>
<dbReference type="InterPro" id="IPR001394">
    <property type="entry name" value="Peptidase_C19_UCH"/>
</dbReference>
<keyword evidence="7 8" id="KW-0788">Thiol protease</keyword>
<dbReference type="InterPro" id="IPR028889">
    <property type="entry name" value="USP"/>
</dbReference>
<dbReference type="PROSITE" id="PS50235">
    <property type="entry name" value="USP_3"/>
    <property type="match status" value="1"/>
</dbReference>
<feature type="compositionally biased region" description="Pro residues" evidence="9">
    <location>
        <begin position="452"/>
        <end position="463"/>
    </location>
</feature>
<evidence type="ECO:0000256" key="2">
    <source>
        <dbReference type="ARBA" id="ARBA00004604"/>
    </source>
</evidence>
<comment type="catalytic activity">
    <reaction evidence="1 8">
        <text>Thiol-dependent hydrolysis of ester, thioester, amide, peptide and isopeptide bonds formed by the C-terminal Gly of ubiquitin (a 76-residue protein attached to proteins as an intracellular targeting signal).</text>
        <dbReference type="EC" id="3.4.19.12"/>
    </reaction>
</comment>
<evidence type="ECO:0000256" key="4">
    <source>
        <dbReference type="ARBA" id="ARBA00022670"/>
    </source>
</evidence>
<evidence type="ECO:0000256" key="9">
    <source>
        <dbReference type="SAM" id="MobiDB-lite"/>
    </source>
</evidence>
<dbReference type="Gene3D" id="3.90.70.10">
    <property type="entry name" value="Cysteine proteinases"/>
    <property type="match status" value="1"/>
</dbReference>
<organism evidence="11">
    <name type="scientific">Aceria tosichella</name>
    <name type="common">wheat curl mite</name>
    <dbReference type="NCBI Taxonomy" id="561515"/>
    <lineage>
        <taxon>Eukaryota</taxon>
        <taxon>Metazoa</taxon>
        <taxon>Ecdysozoa</taxon>
        <taxon>Arthropoda</taxon>
        <taxon>Chelicerata</taxon>
        <taxon>Arachnida</taxon>
        <taxon>Acari</taxon>
        <taxon>Acariformes</taxon>
        <taxon>Trombidiformes</taxon>
        <taxon>Prostigmata</taxon>
        <taxon>Eupodina</taxon>
        <taxon>Eriophyoidea</taxon>
        <taxon>Eriophyidae</taxon>
        <taxon>Eriophyinae</taxon>
        <taxon>Aceriini</taxon>
        <taxon>Aceria</taxon>
    </lineage>
</organism>
<sequence>MDFSTILFSEISFVSGDNNDATTTTTNSHNNNNNINNKNNIRSDNGCSSNHVSNDSSNHNNNNTVEHFQAPTRQLCDPKIINLNWSHHEKIGGGLINVGNTCFLNSVLQCLTYCPPLYNYLVKHNGGHSRSCKINGFCMLCELEKHIKRAKSSNGDPIKPISIVQRLKYINKSFQYGRQEDAHELLRYIIDHMWKACLINLDIKINSNNKMDNKIKETTAINHIFGGYQRSQVLCLTCKMRSDTYDYFMDLMLDIRGAKSLEEALRKYTQAETLDNDNAYRCGRCKREVAARKRLSVYKAPNVATFQFKRFDADRIFGGKITKFISYPEDLDLKPYVSDTTQSFLKYQLNAVLVHIGHSSSSGHYYCFVKNSNGFWYRMDDSDVSVVSKNHVLQQQAYVLFYTRKASDIKQMPNSNGIKKQILNNNPTSTNKITNSAAAPAILNLSNGTKPKSPPHPLPPQQPPATNGILSKPKNTSIATWLGGRSQLEEDDQSKRKLNELTDRDRFNEELDQGRRKKIKNSPFILPVKI</sequence>
<dbReference type="PANTHER" id="PTHR24006:SF758">
    <property type="entry name" value="UBIQUITIN CARBOXYL-TERMINAL HYDROLASE 36"/>
    <property type="match status" value="1"/>
</dbReference>
<dbReference type="FunFam" id="3.90.70.10:FF:000119">
    <property type="entry name" value="Ubiquitin specific peptidase 36"/>
    <property type="match status" value="1"/>
</dbReference>
<evidence type="ECO:0000256" key="6">
    <source>
        <dbReference type="ARBA" id="ARBA00022801"/>
    </source>
</evidence>
<evidence type="ECO:0000256" key="8">
    <source>
        <dbReference type="RuleBase" id="RU366025"/>
    </source>
</evidence>
<proteinExistence type="inferred from homology"/>
<dbReference type="GO" id="GO:0006508">
    <property type="term" value="P:proteolysis"/>
    <property type="evidence" value="ECO:0007669"/>
    <property type="project" value="UniProtKB-KW"/>
</dbReference>
<comment type="subcellular location">
    <subcellularLocation>
        <location evidence="2">Nucleus</location>
        <location evidence="2">Nucleolus</location>
    </subcellularLocation>
</comment>
<dbReference type="GO" id="GO:0005829">
    <property type="term" value="C:cytosol"/>
    <property type="evidence" value="ECO:0007669"/>
    <property type="project" value="TreeGrafter"/>
</dbReference>
<evidence type="ECO:0000256" key="7">
    <source>
        <dbReference type="ARBA" id="ARBA00022807"/>
    </source>
</evidence>
<gene>
    <name evidence="11" type="primary">USP42</name>
    <name evidence="11" type="ORF">g.16232</name>
</gene>
<dbReference type="CDD" id="cd02661">
    <property type="entry name" value="Peptidase_C19E"/>
    <property type="match status" value="1"/>
</dbReference>
<dbReference type="InterPro" id="IPR038765">
    <property type="entry name" value="Papain-like_cys_pep_sf"/>
</dbReference>
<dbReference type="EC" id="3.4.19.12" evidence="8"/>
<feature type="domain" description="USP" evidence="10">
    <location>
        <begin position="93"/>
        <end position="405"/>
    </location>
</feature>
<evidence type="ECO:0000313" key="11">
    <source>
        <dbReference type="EMBL" id="MDE45773.1"/>
    </source>
</evidence>